<sequence>MSQTAIQPLQHLMQDLQKRQQGLGEQLQAFQLLQQEIAALKQRAPQDAQARQRLERLSRAMQGELAPLNQRLSQCVESLQGNFKSLEASLKQAGSGGTDKPAAARKAGPMLGRNFI</sequence>
<dbReference type="AlphaFoldDB" id="A0A1S1WXB2"/>
<proteinExistence type="predicted"/>
<gene>
    <name evidence="2" type="ORF">BUE93_13745</name>
</gene>
<dbReference type="Proteomes" id="UP000239469">
    <property type="component" value="Unassembled WGS sequence"/>
</dbReference>
<reference evidence="2 3" key="1">
    <citation type="submission" date="2017-01" db="EMBL/GenBank/DDBJ databases">
        <title>New insights into the genetic diversity of Chromobacterium isolated from tropical freshwater lake.</title>
        <authorList>
            <person name="Santos A.B."/>
            <person name="Nascimento A.M."/>
            <person name="Da Silva P.C."/>
        </authorList>
    </citation>
    <scope>NUCLEOTIDE SEQUENCE [LARGE SCALE GENOMIC DNA]</scope>
    <source>
        <strain evidence="2 3">56AF</strain>
    </source>
</reference>
<evidence type="ECO:0000313" key="2">
    <source>
        <dbReference type="EMBL" id="PRP69753.1"/>
    </source>
</evidence>
<evidence type="ECO:0000256" key="1">
    <source>
        <dbReference type="SAM" id="MobiDB-lite"/>
    </source>
</evidence>
<organism evidence="2 3">
    <name type="scientific">Chromobacterium amazonense</name>
    <dbReference type="NCBI Taxonomy" id="1382803"/>
    <lineage>
        <taxon>Bacteria</taxon>
        <taxon>Pseudomonadati</taxon>
        <taxon>Pseudomonadota</taxon>
        <taxon>Betaproteobacteria</taxon>
        <taxon>Neisseriales</taxon>
        <taxon>Chromobacteriaceae</taxon>
        <taxon>Chromobacterium</taxon>
    </lineage>
</organism>
<comment type="caution">
    <text evidence="2">The sequence shown here is derived from an EMBL/GenBank/DDBJ whole genome shotgun (WGS) entry which is preliminary data.</text>
</comment>
<protein>
    <submittedName>
        <fullName evidence="2">Uncharacterized protein</fullName>
    </submittedName>
</protein>
<accession>A0A1S1WXB2</accession>
<dbReference type="EMBL" id="MTBD01000028">
    <property type="protein sequence ID" value="PRP69753.1"/>
    <property type="molecule type" value="Genomic_DNA"/>
</dbReference>
<dbReference type="RefSeq" id="WP_071110376.1">
    <property type="nucleotide sequence ID" value="NZ_CAWMOE010000032.1"/>
</dbReference>
<feature type="region of interest" description="Disordered" evidence="1">
    <location>
        <begin position="90"/>
        <end position="116"/>
    </location>
</feature>
<name>A0A1S1WXB2_9NEIS</name>
<evidence type="ECO:0000313" key="3">
    <source>
        <dbReference type="Proteomes" id="UP000239469"/>
    </source>
</evidence>